<sequence>MVRPLREDVSVIPIISVGDSLAPQDTVSDAFVFAPEPDGLGIRKTASGLAEIYVAHEISWHGGFNGARVSRLAIDLRNFGAVAGDYLVDGSEGYDRFGAASLVGPEDGFLAPTFLVDEESIDGIYRGIVVAVDARDGTVKNLPWLGHFSHEATVIVPVSSGKIVAILTEDSYPGESQLYMYVADNDSDFLSGRGRLYVFRADPLEGRPNTRLASLASKGRPLTGRFVPLFPQEEGGRINVNELPARLEAQAQGMGCLNFARLEDVTPVKDQPNAFYFVDTGADDFYDPVTGRPVTGAGRLYYVRLDPFNPTHVEELSVALDGDESDDLYRPDNLATDERYVWIQEDPGGRGIHTARILRYDSNTRRVEPMAECAEWDAKGNYLPRGIGGEWESTGIVDASDLFGPDTWLIAVQAHNLWLPQFRNRKGGGQLLLLRGPGYSSAKAGEAKPKPKKGAAEKKEAKGRSGG</sequence>
<gene>
    <name evidence="2" type="ORF">E6K79_04725</name>
</gene>
<reference evidence="2 3" key="1">
    <citation type="journal article" date="2019" name="Nat. Microbiol.">
        <title>Mediterranean grassland soil C-N compound turnover is dependent on rainfall and depth, and is mediated by genomically divergent microorganisms.</title>
        <authorList>
            <person name="Diamond S."/>
            <person name="Andeer P.F."/>
            <person name="Li Z."/>
            <person name="Crits-Christoph A."/>
            <person name="Burstein D."/>
            <person name="Anantharaman K."/>
            <person name="Lane K.R."/>
            <person name="Thomas B.C."/>
            <person name="Pan C."/>
            <person name="Northen T.R."/>
            <person name="Banfield J.F."/>
        </authorList>
    </citation>
    <scope>NUCLEOTIDE SEQUENCE [LARGE SCALE GENOMIC DNA]</scope>
    <source>
        <strain evidence="2">WS_9</strain>
    </source>
</reference>
<protein>
    <submittedName>
        <fullName evidence="2">DUF839 domain-containing protein</fullName>
    </submittedName>
</protein>
<feature type="compositionally biased region" description="Basic and acidic residues" evidence="1">
    <location>
        <begin position="445"/>
        <end position="467"/>
    </location>
</feature>
<dbReference type="Pfam" id="PF05787">
    <property type="entry name" value="PhoX"/>
    <property type="match status" value="1"/>
</dbReference>
<dbReference type="AlphaFoldDB" id="A0A538TPT9"/>
<dbReference type="InterPro" id="IPR008557">
    <property type="entry name" value="PhoX"/>
</dbReference>
<organism evidence="2 3">
    <name type="scientific">Eiseniibacteriota bacterium</name>
    <dbReference type="NCBI Taxonomy" id="2212470"/>
    <lineage>
        <taxon>Bacteria</taxon>
        <taxon>Candidatus Eiseniibacteriota</taxon>
    </lineage>
</organism>
<proteinExistence type="predicted"/>
<dbReference type="Proteomes" id="UP000317691">
    <property type="component" value="Unassembled WGS sequence"/>
</dbReference>
<evidence type="ECO:0000313" key="3">
    <source>
        <dbReference type="Proteomes" id="UP000317691"/>
    </source>
</evidence>
<comment type="caution">
    <text evidence="2">The sequence shown here is derived from an EMBL/GenBank/DDBJ whole genome shotgun (WGS) entry which is preliminary data.</text>
</comment>
<evidence type="ECO:0000256" key="1">
    <source>
        <dbReference type="SAM" id="MobiDB-lite"/>
    </source>
</evidence>
<name>A0A538TPT9_UNCEI</name>
<dbReference type="EMBL" id="VBOZ01000012">
    <property type="protein sequence ID" value="TMQ65634.1"/>
    <property type="molecule type" value="Genomic_DNA"/>
</dbReference>
<feature type="region of interest" description="Disordered" evidence="1">
    <location>
        <begin position="439"/>
        <end position="467"/>
    </location>
</feature>
<evidence type="ECO:0000313" key="2">
    <source>
        <dbReference type="EMBL" id="TMQ65634.1"/>
    </source>
</evidence>
<accession>A0A538TPT9</accession>